<accession>A0A699HPL0</accession>
<gene>
    <name evidence="2" type="ORF">Tci_430471</name>
</gene>
<sequence length="370" mass="41873">MSDKGRGRVTVDNSSLNHININLVAAQQVALDNALVAPEKRLKIKNCNARIEFSNPQREETYQVTLDAFKISPCYPAFLITAESLKIFKPTRLILTLLLEKLLPRKQGSLRKLRHPQRNSLVLEKEPAEKPKRAKKPAKKSTTMPTTVVIIRDTPGVSVSKKKAPTKVIELVPNQRFLMSNKITGTDEGTDDDSNDDDSDDVTKDDDDDVDSDVDGDSRASDIEKTYSDDDENPNLNQNEEEEEEYKEDYVLTPDSFEFTDDDEEYEELYKDVNMKFKATEHEEEGKGDVEMTDAGCDDGTQQTTYEQVKDDEYVILTTIHDTQKTEVPLQSSSISSDFANQFLYLDNVLPTDSEVISMMNVKVHNEEPC</sequence>
<feature type="region of interest" description="Disordered" evidence="1">
    <location>
        <begin position="110"/>
        <end position="147"/>
    </location>
</feature>
<comment type="caution">
    <text evidence="2">The sequence shown here is derived from an EMBL/GenBank/DDBJ whole genome shotgun (WGS) entry which is preliminary data.</text>
</comment>
<feature type="compositionally biased region" description="Basic and acidic residues" evidence="1">
    <location>
        <begin position="216"/>
        <end position="228"/>
    </location>
</feature>
<feature type="compositionally biased region" description="Acidic residues" evidence="1">
    <location>
        <begin position="188"/>
        <end position="215"/>
    </location>
</feature>
<dbReference type="EMBL" id="BKCJ010191102">
    <property type="protein sequence ID" value="GEY58497.1"/>
    <property type="molecule type" value="Genomic_DNA"/>
</dbReference>
<protein>
    <submittedName>
        <fullName evidence="2">Uncharacterized protein</fullName>
    </submittedName>
</protein>
<proteinExistence type="predicted"/>
<feature type="region of interest" description="Disordered" evidence="1">
    <location>
        <begin position="180"/>
        <end position="253"/>
    </location>
</feature>
<evidence type="ECO:0000313" key="2">
    <source>
        <dbReference type="EMBL" id="GEY58497.1"/>
    </source>
</evidence>
<evidence type="ECO:0000256" key="1">
    <source>
        <dbReference type="SAM" id="MobiDB-lite"/>
    </source>
</evidence>
<reference evidence="2" key="1">
    <citation type="journal article" date="2019" name="Sci. Rep.">
        <title>Draft genome of Tanacetum cinerariifolium, the natural source of mosquito coil.</title>
        <authorList>
            <person name="Yamashiro T."/>
            <person name="Shiraishi A."/>
            <person name="Satake H."/>
            <person name="Nakayama K."/>
        </authorList>
    </citation>
    <scope>NUCLEOTIDE SEQUENCE</scope>
</reference>
<dbReference type="AlphaFoldDB" id="A0A699HPL0"/>
<feature type="compositionally biased region" description="Acidic residues" evidence="1">
    <location>
        <begin position="229"/>
        <end position="247"/>
    </location>
</feature>
<feature type="region of interest" description="Disordered" evidence="1">
    <location>
        <begin position="282"/>
        <end position="301"/>
    </location>
</feature>
<name>A0A699HPL0_TANCI</name>
<organism evidence="2">
    <name type="scientific">Tanacetum cinerariifolium</name>
    <name type="common">Dalmatian daisy</name>
    <name type="synonym">Chrysanthemum cinerariifolium</name>
    <dbReference type="NCBI Taxonomy" id="118510"/>
    <lineage>
        <taxon>Eukaryota</taxon>
        <taxon>Viridiplantae</taxon>
        <taxon>Streptophyta</taxon>
        <taxon>Embryophyta</taxon>
        <taxon>Tracheophyta</taxon>
        <taxon>Spermatophyta</taxon>
        <taxon>Magnoliopsida</taxon>
        <taxon>eudicotyledons</taxon>
        <taxon>Gunneridae</taxon>
        <taxon>Pentapetalae</taxon>
        <taxon>asterids</taxon>
        <taxon>campanulids</taxon>
        <taxon>Asterales</taxon>
        <taxon>Asteraceae</taxon>
        <taxon>Asteroideae</taxon>
        <taxon>Anthemideae</taxon>
        <taxon>Anthemidinae</taxon>
        <taxon>Tanacetum</taxon>
    </lineage>
</organism>